<sequence>MDVYTYTTKGNKDLIYGYINNLSIDGQAVGLDIIAKIERDGLGALEILNTRQLKSKLWEIKFSQNRLMYVIADENTMYILHACKKQKGKAEQFELNKAISRAKELGGDLNKNFV</sequence>
<dbReference type="RefSeq" id="WP_171299141.1">
    <property type="nucleotide sequence ID" value="NZ_CP087101.1"/>
</dbReference>
<dbReference type="AlphaFoldDB" id="A0A7Y3T0R6"/>
<reference evidence="1 2" key="1">
    <citation type="submission" date="2020-05" db="EMBL/GenBank/DDBJ databases">
        <title>Complete genome of Clostridium estertheticum subspecies estertheticum, isolated from Vacuum packed lamb meat from New Zealand imported to Switzerland.</title>
        <authorList>
            <person name="Wambui J."/>
            <person name="Stevens M.J.A."/>
            <person name="Stephan R."/>
        </authorList>
    </citation>
    <scope>NUCLEOTIDE SEQUENCE [LARGE SCALE GENOMIC DNA]</scope>
    <source>
        <strain evidence="1 2">CEST001</strain>
    </source>
</reference>
<organism evidence="1 2">
    <name type="scientific">Clostridium estertheticum</name>
    <dbReference type="NCBI Taxonomy" id="238834"/>
    <lineage>
        <taxon>Bacteria</taxon>
        <taxon>Bacillati</taxon>
        <taxon>Bacillota</taxon>
        <taxon>Clostridia</taxon>
        <taxon>Eubacteriales</taxon>
        <taxon>Clostridiaceae</taxon>
        <taxon>Clostridium</taxon>
    </lineage>
</organism>
<proteinExistence type="predicted"/>
<dbReference type="Proteomes" id="UP000531659">
    <property type="component" value="Unassembled WGS sequence"/>
</dbReference>
<dbReference type="EMBL" id="JABEYB010000027">
    <property type="protein sequence ID" value="NNU78595.1"/>
    <property type="molecule type" value="Genomic_DNA"/>
</dbReference>
<dbReference type="Pfam" id="PF05973">
    <property type="entry name" value="Gp49"/>
    <property type="match status" value="1"/>
</dbReference>
<evidence type="ECO:0000313" key="2">
    <source>
        <dbReference type="Proteomes" id="UP000531659"/>
    </source>
</evidence>
<evidence type="ECO:0000313" key="1">
    <source>
        <dbReference type="EMBL" id="NNU78595.1"/>
    </source>
</evidence>
<accession>A0A7Y3T0R6</accession>
<protein>
    <submittedName>
        <fullName evidence="1">Type II toxin-antitoxin system RelE/ParE family toxin</fullName>
    </submittedName>
</protein>
<gene>
    <name evidence="1" type="ORF">HLQ16_22140</name>
</gene>
<dbReference type="InterPro" id="IPR009241">
    <property type="entry name" value="HigB-like"/>
</dbReference>
<name>A0A7Y3T0R6_9CLOT</name>
<comment type="caution">
    <text evidence="1">The sequence shown here is derived from an EMBL/GenBank/DDBJ whole genome shotgun (WGS) entry which is preliminary data.</text>
</comment>